<comment type="cofactor">
    <cofactor evidence="1">
        <name>Mg(2+)</name>
        <dbReference type="ChEBI" id="CHEBI:18420"/>
    </cofactor>
</comment>
<dbReference type="Pfam" id="PF00293">
    <property type="entry name" value="NUDIX"/>
    <property type="match status" value="1"/>
</dbReference>
<proteinExistence type="inferred from homology"/>
<dbReference type="GO" id="GO:0005634">
    <property type="term" value="C:nucleus"/>
    <property type="evidence" value="ECO:0007669"/>
    <property type="project" value="TreeGrafter"/>
</dbReference>
<evidence type="ECO:0000313" key="7">
    <source>
        <dbReference type="EMBL" id="GJN09902.1"/>
    </source>
</evidence>
<gene>
    <name evidence="7" type="primary">ga27952</name>
    <name evidence="7" type="ORF">PR202_ga27952</name>
</gene>
<evidence type="ECO:0000256" key="5">
    <source>
        <dbReference type="ARBA" id="ARBA00022842"/>
    </source>
</evidence>
<evidence type="ECO:0000256" key="3">
    <source>
        <dbReference type="ARBA" id="ARBA00022723"/>
    </source>
</evidence>
<organism evidence="7 8">
    <name type="scientific">Eleusine coracana subsp. coracana</name>
    <dbReference type="NCBI Taxonomy" id="191504"/>
    <lineage>
        <taxon>Eukaryota</taxon>
        <taxon>Viridiplantae</taxon>
        <taxon>Streptophyta</taxon>
        <taxon>Embryophyta</taxon>
        <taxon>Tracheophyta</taxon>
        <taxon>Spermatophyta</taxon>
        <taxon>Magnoliopsida</taxon>
        <taxon>Liliopsida</taxon>
        <taxon>Poales</taxon>
        <taxon>Poaceae</taxon>
        <taxon>PACMAD clade</taxon>
        <taxon>Chloridoideae</taxon>
        <taxon>Cynodonteae</taxon>
        <taxon>Eleusininae</taxon>
        <taxon>Eleusine</taxon>
    </lineage>
</organism>
<dbReference type="InterPro" id="IPR015797">
    <property type="entry name" value="NUDIX_hydrolase-like_dom_sf"/>
</dbReference>
<comment type="caution">
    <text evidence="7">The sequence shown here is derived from an EMBL/GenBank/DDBJ whole genome shotgun (WGS) entry which is preliminary data.</text>
</comment>
<keyword evidence="8" id="KW-1185">Reference proteome</keyword>
<sequence length="215" mass="24355">MCDLVARTGRHLQRYEGGRRLVAGCVGRGKPSFPTTNHYPSLYLLASSTIPPPKTEACIPFRYKYNNEKISHDEQKKLVEVLMIDSQSGPGLVFPKGGWENDETVEEAAIREAIEEAGVRGDLVQLLGFYDFKSKKLQDKFSPEGMCRAAIFALHVKEELTSWPEQSTRHRRWLTVPEAAEQSRHPWVQEALVTGFSVWLENWSHGVGCPDQSKR</sequence>
<dbReference type="SUPFAM" id="SSF55811">
    <property type="entry name" value="Nudix"/>
    <property type="match status" value="1"/>
</dbReference>
<evidence type="ECO:0000256" key="4">
    <source>
        <dbReference type="ARBA" id="ARBA00022801"/>
    </source>
</evidence>
<evidence type="ECO:0000256" key="2">
    <source>
        <dbReference type="ARBA" id="ARBA00005582"/>
    </source>
</evidence>
<accession>A0AAV5DHB6</accession>
<dbReference type="GO" id="GO:0016462">
    <property type="term" value="F:pyrophosphatase activity"/>
    <property type="evidence" value="ECO:0007669"/>
    <property type="project" value="InterPro"/>
</dbReference>
<reference evidence="7" key="1">
    <citation type="journal article" date="2018" name="DNA Res.">
        <title>Multiple hybrid de novo genome assembly of finger millet, an orphan allotetraploid crop.</title>
        <authorList>
            <person name="Hatakeyama M."/>
            <person name="Aluri S."/>
            <person name="Balachadran M.T."/>
            <person name="Sivarajan S.R."/>
            <person name="Patrignani A."/>
            <person name="Gruter S."/>
            <person name="Poveda L."/>
            <person name="Shimizu-Inatsugi R."/>
            <person name="Baeten J."/>
            <person name="Francoijs K.J."/>
            <person name="Nataraja K.N."/>
            <person name="Reddy Y.A.N."/>
            <person name="Phadnis S."/>
            <person name="Ravikumar R.L."/>
            <person name="Schlapbach R."/>
            <person name="Sreeman S.M."/>
            <person name="Shimizu K.K."/>
        </authorList>
    </citation>
    <scope>NUCLEOTIDE SEQUENCE</scope>
</reference>
<dbReference type="GO" id="GO:0046872">
    <property type="term" value="F:metal ion binding"/>
    <property type="evidence" value="ECO:0007669"/>
    <property type="project" value="UniProtKB-KW"/>
</dbReference>
<dbReference type="Gene3D" id="3.90.79.10">
    <property type="entry name" value="Nucleoside Triphosphate Pyrophosphohydrolase"/>
    <property type="match status" value="1"/>
</dbReference>
<evidence type="ECO:0000256" key="1">
    <source>
        <dbReference type="ARBA" id="ARBA00001946"/>
    </source>
</evidence>
<keyword evidence="4" id="KW-0378">Hydrolase</keyword>
<keyword evidence="5" id="KW-0460">Magnesium</keyword>
<name>A0AAV5DHB6_ELECO</name>
<dbReference type="PANTHER" id="PTHR12629:SF40">
    <property type="entry name" value="OS07G0212300 PROTEIN"/>
    <property type="match status" value="1"/>
</dbReference>
<dbReference type="CDD" id="cd04666">
    <property type="entry name" value="NUDIX_DIPP2_like_Nudt4"/>
    <property type="match status" value="1"/>
</dbReference>
<dbReference type="Proteomes" id="UP001054889">
    <property type="component" value="Unassembled WGS sequence"/>
</dbReference>
<comment type="similarity">
    <text evidence="2">Belongs to the Nudix hydrolase family.</text>
</comment>
<dbReference type="PANTHER" id="PTHR12629">
    <property type="entry name" value="DIPHOSPHOINOSITOL POLYPHOSPHATE PHOSPHOHYDROLASE"/>
    <property type="match status" value="1"/>
</dbReference>
<evidence type="ECO:0000259" key="6">
    <source>
        <dbReference type="PROSITE" id="PS51462"/>
    </source>
</evidence>
<reference evidence="7" key="2">
    <citation type="submission" date="2021-12" db="EMBL/GenBank/DDBJ databases">
        <title>Resequencing data analysis of finger millet.</title>
        <authorList>
            <person name="Hatakeyama M."/>
            <person name="Aluri S."/>
            <person name="Balachadran M.T."/>
            <person name="Sivarajan S.R."/>
            <person name="Poveda L."/>
            <person name="Shimizu-Inatsugi R."/>
            <person name="Schlapbach R."/>
            <person name="Sreeman S.M."/>
            <person name="Shimizu K.K."/>
        </authorList>
    </citation>
    <scope>NUCLEOTIDE SEQUENCE</scope>
</reference>
<dbReference type="PROSITE" id="PS51462">
    <property type="entry name" value="NUDIX"/>
    <property type="match status" value="1"/>
</dbReference>
<dbReference type="GO" id="GO:0005737">
    <property type="term" value="C:cytoplasm"/>
    <property type="evidence" value="ECO:0007669"/>
    <property type="project" value="TreeGrafter"/>
</dbReference>
<feature type="domain" description="Nudix hydrolase" evidence="6">
    <location>
        <begin position="51"/>
        <end position="196"/>
    </location>
</feature>
<dbReference type="InterPro" id="IPR047198">
    <property type="entry name" value="DDP-like_NUDIX"/>
</dbReference>
<evidence type="ECO:0000313" key="8">
    <source>
        <dbReference type="Proteomes" id="UP001054889"/>
    </source>
</evidence>
<dbReference type="EMBL" id="BQKI01000017">
    <property type="protein sequence ID" value="GJN09902.1"/>
    <property type="molecule type" value="Genomic_DNA"/>
</dbReference>
<protein>
    <recommendedName>
        <fullName evidence="6">Nudix hydrolase domain-containing protein</fullName>
    </recommendedName>
</protein>
<keyword evidence="3" id="KW-0479">Metal-binding</keyword>
<dbReference type="AlphaFoldDB" id="A0AAV5DHB6"/>
<dbReference type="InterPro" id="IPR020084">
    <property type="entry name" value="NUDIX_hydrolase_CS"/>
</dbReference>
<dbReference type="PROSITE" id="PS00893">
    <property type="entry name" value="NUDIX_BOX"/>
    <property type="match status" value="1"/>
</dbReference>
<dbReference type="InterPro" id="IPR000086">
    <property type="entry name" value="NUDIX_hydrolase_dom"/>
</dbReference>